<proteinExistence type="predicted"/>
<dbReference type="Proteomes" id="UP000675554">
    <property type="component" value="Unassembled WGS sequence"/>
</dbReference>
<reference evidence="1" key="1">
    <citation type="submission" date="2021-04" db="EMBL/GenBank/DDBJ databases">
        <title>Sequencing of actinobacteria type strains.</title>
        <authorList>
            <person name="Nguyen G.-S."/>
            <person name="Wentzel A."/>
        </authorList>
    </citation>
    <scope>NUCLEOTIDE SEQUENCE</scope>
    <source>
        <strain evidence="1">DSM 42095</strain>
    </source>
</reference>
<organism evidence="1 2">
    <name type="scientific">Streptomyces daliensis</name>
    <dbReference type="NCBI Taxonomy" id="299421"/>
    <lineage>
        <taxon>Bacteria</taxon>
        <taxon>Bacillati</taxon>
        <taxon>Actinomycetota</taxon>
        <taxon>Actinomycetes</taxon>
        <taxon>Kitasatosporales</taxon>
        <taxon>Streptomycetaceae</taxon>
        <taxon>Streptomyces</taxon>
    </lineage>
</organism>
<accession>A0A8T4IWB7</accession>
<sequence length="447" mass="48968">MTSPWYGSASLPLGSRRPVPELVHDLVRAVDDGEYVHVVPMSPTAVRPFVLPDASYRELFTATSHLLGLLRRTLLEAAPTAAARIAALRADEAVYPLVMEGQIEEDYATWSARPDLVVDAEGPKFLEFNIGSGLGGVVDTSLHSAAWTEGFGGAALAPFHGADPLAVRADALVRAVEDLGAKPAVAVVGTTRDLKGSRPHRYWDVQLEPLRRRGVEAEFFEPEDLLEGIGKPSGLRYEVGLRHFTIPEWRTLGIDLSPLRTALDSGLKLLATQTAYLIANKKVLAWVSEGRPWMTALDREAVERYLPWTRVVADRTTTWRGGTHEIPRLLLERPEEFVLKPAIGMSGQNILLGRACDERLWRNTVRDATVNGDYIAQEYVQPSPYPMEFAEGEGPGTFEAEVFPVFSPFLFDQRPAGCMVRHLPPGHGGVVSVHGHRALSSVAFSGG</sequence>
<evidence type="ECO:0000313" key="1">
    <source>
        <dbReference type="EMBL" id="MBR7674873.1"/>
    </source>
</evidence>
<dbReference type="EMBL" id="JAGSMN010000398">
    <property type="protein sequence ID" value="MBR7674873.1"/>
    <property type="molecule type" value="Genomic_DNA"/>
</dbReference>
<comment type="caution">
    <text evidence="1">The sequence shown here is derived from an EMBL/GenBank/DDBJ whole genome shotgun (WGS) entry which is preliminary data.</text>
</comment>
<dbReference type="AlphaFoldDB" id="A0A8T4IWB7"/>
<keyword evidence="2" id="KW-1185">Reference proteome</keyword>
<dbReference type="SUPFAM" id="SSF56059">
    <property type="entry name" value="Glutathione synthetase ATP-binding domain-like"/>
    <property type="match status" value="1"/>
</dbReference>
<evidence type="ECO:0008006" key="3">
    <source>
        <dbReference type="Google" id="ProtNLM"/>
    </source>
</evidence>
<evidence type="ECO:0000313" key="2">
    <source>
        <dbReference type="Proteomes" id="UP000675554"/>
    </source>
</evidence>
<protein>
    <recommendedName>
        <fullName evidence="3">Circularly permuted type 2 ATP-grasp protein</fullName>
    </recommendedName>
</protein>
<name>A0A8T4IWB7_9ACTN</name>
<gene>
    <name evidence="1" type="ORF">KDA82_17970</name>
</gene>